<organism evidence="1 2">
    <name type="scientific">Pullulanibacillus pueri</name>
    <dbReference type="NCBI Taxonomy" id="1437324"/>
    <lineage>
        <taxon>Bacteria</taxon>
        <taxon>Bacillati</taxon>
        <taxon>Bacillota</taxon>
        <taxon>Bacilli</taxon>
        <taxon>Bacillales</taxon>
        <taxon>Sporolactobacillaceae</taxon>
        <taxon>Pullulanibacillus</taxon>
    </lineage>
</organism>
<dbReference type="InterPro" id="IPR019642">
    <property type="entry name" value="DUF2507"/>
</dbReference>
<dbReference type="Proteomes" id="UP000656813">
    <property type="component" value="Unassembled WGS sequence"/>
</dbReference>
<sequence>MKSEQPQMQTYGEEHVPAFGYELLRMVLLPELLGEELEPILYWAGRKLARKYPCNTIEELISFFEQAAWGSLEFCEESKGKMKFELRSNLINARFKDKSNDKFSLESGFLAEQIQHIKGFTADSLTEIKNNRDKRVLFEVAWDTKDPIKNT</sequence>
<dbReference type="SUPFAM" id="SSF111126">
    <property type="entry name" value="Ligand-binding domain in the NO signalling and Golgi transport"/>
    <property type="match status" value="1"/>
</dbReference>
<accession>A0A8J3EM51</accession>
<protein>
    <recommendedName>
        <fullName evidence="3">DUF2507 domain-containing protein</fullName>
    </recommendedName>
</protein>
<dbReference type="EMBL" id="BMFV01000018">
    <property type="protein sequence ID" value="GGH83706.1"/>
    <property type="molecule type" value="Genomic_DNA"/>
</dbReference>
<keyword evidence="2" id="KW-1185">Reference proteome</keyword>
<dbReference type="Gene3D" id="3.30.1380.20">
    <property type="entry name" value="Trafficking protein particle complex subunit 3"/>
    <property type="match status" value="1"/>
</dbReference>
<dbReference type="AlphaFoldDB" id="A0A8J3EM51"/>
<evidence type="ECO:0000313" key="2">
    <source>
        <dbReference type="Proteomes" id="UP000656813"/>
    </source>
</evidence>
<proteinExistence type="predicted"/>
<evidence type="ECO:0000313" key="1">
    <source>
        <dbReference type="EMBL" id="GGH83706.1"/>
    </source>
</evidence>
<dbReference type="Pfam" id="PF10702">
    <property type="entry name" value="DUF2507"/>
    <property type="match status" value="1"/>
</dbReference>
<evidence type="ECO:0008006" key="3">
    <source>
        <dbReference type="Google" id="ProtNLM"/>
    </source>
</evidence>
<dbReference type="InterPro" id="IPR024096">
    <property type="entry name" value="NO_sig/Golgi_transp_ligand-bd"/>
</dbReference>
<dbReference type="RefSeq" id="WP_188497710.1">
    <property type="nucleotide sequence ID" value="NZ_BMFV01000018.1"/>
</dbReference>
<name>A0A8J3EM51_9BACL</name>
<reference evidence="1" key="2">
    <citation type="submission" date="2020-09" db="EMBL/GenBank/DDBJ databases">
        <authorList>
            <person name="Sun Q."/>
            <person name="Zhou Y."/>
        </authorList>
    </citation>
    <scope>NUCLEOTIDE SEQUENCE</scope>
    <source>
        <strain evidence="1">CGMCC 1.12777</strain>
    </source>
</reference>
<comment type="caution">
    <text evidence="1">The sequence shown here is derived from an EMBL/GenBank/DDBJ whole genome shotgun (WGS) entry which is preliminary data.</text>
</comment>
<gene>
    <name evidence="1" type="ORF">GCM10007096_25090</name>
</gene>
<reference evidence="1" key="1">
    <citation type="journal article" date="2014" name="Int. J. Syst. Evol. Microbiol.">
        <title>Complete genome sequence of Corynebacterium casei LMG S-19264T (=DSM 44701T), isolated from a smear-ripened cheese.</title>
        <authorList>
            <consortium name="US DOE Joint Genome Institute (JGI-PGF)"/>
            <person name="Walter F."/>
            <person name="Albersmeier A."/>
            <person name="Kalinowski J."/>
            <person name="Ruckert C."/>
        </authorList>
    </citation>
    <scope>NUCLEOTIDE SEQUENCE</scope>
    <source>
        <strain evidence="1">CGMCC 1.12777</strain>
    </source>
</reference>